<keyword evidence="12" id="KW-1185">Reference proteome</keyword>
<dbReference type="AlphaFoldDB" id="A0AAU9VQI1"/>
<comment type="caution">
    <text evidence="11">The sequence shown here is derived from an EMBL/GenBank/DDBJ whole genome shotgun (WGS) entry which is preliminary data.</text>
</comment>
<feature type="transmembrane region" description="Helical" evidence="9">
    <location>
        <begin position="49"/>
        <end position="73"/>
    </location>
</feature>
<feature type="domain" description="G-protein coupled receptors family 1 profile" evidence="10">
    <location>
        <begin position="27"/>
        <end position="276"/>
    </location>
</feature>
<dbReference type="GO" id="GO:0004930">
    <property type="term" value="F:G protein-coupled receptor activity"/>
    <property type="evidence" value="ECO:0007669"/>
    <property type="project" value="UniProtKB-KW"/>
</dbReference>
<evidence type="ECO:0000256" key="2">
    <source>
        <dbReference type="ARBA" id="ARBA00022475"/>
    </source>
</evidence>
<comment type="subcellular location">
    <subcellularLocation>
        <location evidence="1">Cell membrane</location>
        <topology evidence="1">Multi-pass membrane protein</topology>
    </subcellularLocation>
</comment>
<feature type="transmembrane region" description="Helical" evidence="9">
    <location>
        <begin position="85"/>
        <end position="108"/>
    </location>
</feature>
<evidence type="ECO:0000259" key="10">
    <source>
        <dbReference type="PROSITE" id="PS50262"/>
    </source>
</evidence>
<evidence type="ECO:0000256" key="1">
    <source>
        <dbReference type="ARBA" id="ARBA00004651"/>
    </source>
</evidence>
<name>A0AAU9VQI1_9CNID</name>
<evidence type="ECO:0000256" key="7">
    <source>
        <dbReference type="ARBA" id="ARBA00023170"/>
    </source>
</evidence>
<dbReference type="InterPro" id="IPR017452">
    <property type="entry name" value="GPCR_Rhodpsn_7TM"/>
</dbReference>
<feature type="transmembrane region" description="Helical" evidence="9">
    <location>
        <begin position="12"/>
        <end position="37"/>
    </location>
</feature>
<keyword evidence="6 9" id="KW-0472">Membrane</keyword>
<sequence length="293" mass="32997">MEKEISTSARIFLGVFLFLLAAIGITANTIVVTVLRFRSDFKRKTTNTILTSLASIGFFGCAIDIPLALSTMVASPAEFHRRNLLLAQAALGSFLFWGYITSFFLLSIDLHDTLRRALNRQAYLSTKRISMVLTLAAMPGVGISAIFVIKGKHFIPYVPLDKGPIFLTIIRSVLFIALVISVSSNIYYFLKIRKLIKSIFNDVGTSSSRTRRNQKYLKGRDISWTVILIILVFCFSYLPYMAFSIVYVKAEVRCSNAIVICQSFTYLKYAVSSLIFARADGRFLKVFVNIVRR</sequence>
<evidence type="ECO:0000256" key="3">
    <source>
        <dbReference type="ARBA" id="ARBA00022692"/>
    </source>
</evidence>
<feature type="transmembrane region" description="Helical" evidence="9">
    <location>
        <begin position="169"/>
        <end position="190"/>
    </location>
</feature>
<keyword evidence="7" id="KW-0675">Receptor</keyword>
<reference evidence="11 12" key="1">
    <citation type="submission" date="2022-05" db="EMBL/GenBank/DDBJ databases">
        <authorList>
            <consortium name="Genoscope - CEA"/>
            <person name="William W."/>
        </authorList>
    </citation>
    <scope>NUCLEOTIDE SEQUENCE [LARGE SCALE GENOMIC DNA]</scope>
</reference>
<dbReference type="EMBL" id="CALNXJ010000003">
    <property type="protein sequence ID" value="CAH3035486.1"/>
    <property type="molecule type" value="Genomic_DNA"/>
</dbReference>
<feature type="transmembrane region" description="Helical" evidence="9">
    <location>
        <begin position="222"/>
        <end position="248"/>
    </location>
</feature>
<feature type="transmembrane region" description="Helical" evidence="9">
    <location>
        <begin position="129"/>
        <end position="149"/>
    </location>
</feature>
<proteinExistence type="predicted"/>
<evidence type="ECO:0000313" key="11">
    <source>
        <dbReference type="EMBL" id="CAH3035486.1"/>
    </source>
</evidence>
<evidence type="ECO:0000256" key="9">
    <source>
        <dbReference type="SAM" id="Phobius"/>
    </source>
</evidence>
<dbReference type="InterPro" id="IPR050569">
    <property type="entry name" value="TAAR"/>
</dbReference>
<dbReference type="GO" id="GO:0005886">
    <property type="term" value="C:plasma membrane"/>
    <property type="evidence" value="ECO:0007669"/>
    <property type="project" value="UniProtKB-SubCell"/>
</dbReference>
<evidence type="ECO:0000256" key="6">
    <source>
        <dbReference type="ARBA" id="ARBA00023136"/>
    </source>
</evidence>
<dbReference type="CDD" id="cd00637">
    <property type="entry name" value="7tm_classA_rhodopsin-like"/>
    <property type="match status" value="1"/>
</dbReference>
<evidence type="ECO:0000256" key="5">
    <source>
        <dbReference type="ARBA" id="ARBA00023040"/>
    </source>
</evidence>
<dbReference type="PANTHER" id="PTHR24249:SF372">
    <property type="entry name" value="G-PROTEIN COUPLED RECEPTORS FAMILY 1 PROFILE DOMAIN-CONTAINING PROTEIN"/>
    <property type="match status" value="1"/>
</dbReference>
<keyword evidence="8" id="KW-0807">Transducer</keyword>
<dbReference type="Gene3D" id="1.20.1070.10">
    <property type="entry name" value="Rhodopsin 7-helix transmembrane proteins"/>
    <property type="match status" value="1"/>
</dbReference>
<keyword evidence="5" id="KW-0297">G-protein coupled receptor</keyword>
<feature type="non-terminal residue" evidence="11">
    <location>
        <position position="293"/>
    </location>
</feature>
<keyword evidence="2" id="KW-1003">Cell membrane</keyword>
<evidence type="ECO:0000313" key="12">
    <source>
        <dbReference type="Proteomes" id="UP001159428"/>
    </source>
</evidence>
<evidence type="ECO:0000256" key="8">
    <source>
        <dbReference type="ARBA" id="ARBA00023224"/>
    </source>
</evidence>
<protein>
    <recommendedName>
        <fullName evidence="10">G-protein coupled receptors family 1 profile domain-containing protein</fullName>
    </recommendedName>
</protein>
<keyword evidence="4 9" id="KW-1133">Transmembrane helix</keyword>
<dbReference type="PANTHER" id="PTHR24249">
    <property type="entry name" value="HISTAMINE RECEPTOR-RELATED G-PROTEIN COUPLED RECEPTOR"/>
    <property type="match status" value="1"/>
</dbReference>
<organism evidence="11 12">
    <name type="scientific">Pocillopora meandrina</name>
    <dbReference type="NCBI Taxonomy" id="46732"/>
    <lineage>
        <taxon>Eukaryota</taxon>
        <taxon>Metazoa</taxon>
        <taxon>Cnidaria</taxon>
        <taxon>Anthozoa</taxon>
        <taxon>Hexacorallia</taxon>
        <taxon>Scleractinia</taxon>
        <taxon>Astrocoeniina</taxon>
        <taxon>Pocilloporidae</taxon>
        <taxon>Pocillopora</taxon>
    </lineage>
</organism>
<evidence type="ECO:0000256" key="4">
    <source>
        <dbReference type="ARBA" id="ARBA00022989"/>
    </source>
</evidence>
<keyword evidence="3 9" id="KW-0812">Transmembrane</keyword>
<dbReference type="PROSITE" id="PS50262">
    <property type="entry name" value="G_PROTEIN_RECEP_F1_2"/>
    <property type="match status" value="1"/>
</dbReference>
<dbReference type="Proteomes" id="UP001159428">
    <property type="component" value="Unassembled WGS sequence"/>
</dbReference>
<gene>
    <name evidence="11" type="ORF">PMEA_00017369</name>
</gene>
<accession>A0AAU9VQI1</accession>
<dbReference type="SUPFAM" id="SSF81321">
    <property type="entry name" value="Family A G protein-coupled receptor-like"/>
    <property type="match status" value="1"/>
</dbReference>